<evidence type="ECO:0000256" key="4">
    <source>
        <dbReference type="PROSITE-ProRule" id="PRU00335"/>
    </source>
</evidence>
<dbReference type="Gene3D" id="1.10.357.10">
    <property type="entry name" value="Tetracycline Repressor, domain 2"/>
    <property type="match status" value="1"/>
</dbReference>
<evidence type="ECO:0000313" key="6">
    <source>
        <dbReference type="EMBL" id="KJK47460.1"/>
    </source>
</evidence>
<dbReference type="InterPro" id="IPR001647">
    <property type="entry name" value="HTH_TetR"/>
</dbReference>
<name>A0A0F0GW02_LENAE</name>
<dbReference type="PANTHER" id="PTHR47506">
    <property type="entry name" value="TRANSCRIPTIONAL REGULATORY PROTEIN"/>
    <property type="match status" value="1"/>
</dbReference>
<dbReference type="SUPFAM" id="SSF48498">
    <property type="entry name" value="Tetracyclin repressor-like, C-terminal domain"/>
    <property type="match status" value="1"/>
</dbReference>
<evidence type="ECO:0000256" key="2">
    <source>
        <dbReference type="ARBA" id="ARBA00023125"/>
    </source>
</evidence>
<accession>A0A0F0GW02</accession>
<protein>
    <submittedName>
        <fullName evidence="6">TetR family transcriptional regulator</fullName>
    </submittedName>
</protein>
<dbReference type="AlphaFoldDB" id="A0A0F0GW02"/>
<dbReference type="InterPro" id="IPR009057">
    <property type="entry name" value="Homeodomain-like_sf"/>
</dbReference>
<dbReference type="PROSITE" id="PS50977">
    <property type="entry name" value="HTH_TETR_2"/>
    <property type="match status" value="1"/>
</dbReference>
<dbReference type="InterPro" id="IPR054156">
    <property type="entry name" value="YxaF_TetR_C"/>
</dbReference>
<dbReference type="InterPro" id="IPR036271">
    <property type="entry name" value="Tet_transcr_reg_TetR-rel_C_sf"/>
</dbReference>
<dbReference type="GO" id="GO:0003677">
    <property type="term" value="F:DNA binding"/>
    <property type="evidence" value="ECO:0007669"/>
    <property type="project" value="UniProtKB-UniRule"/>
</dbReference>
<dbReference type="OrthoDB" id="4567939at2"/>
<feature type="domain" description="HTH tetR-type" evidence="5">
    <location>
        <begin position="1"/>
        <end position="60"/>
    </location>
</feature>
<reference evidence="6 7" key="1">
    <citation type="submission" date="2015-02" db="EMBL/GenBank/DDBJ databases">
        <authorList>
            <person name="Ju K.-S."/>
            <person name="Doroghazi J.R."/>
            <person name="Metcalf W."/>
        </authorList>
    </citation>
    <scope>NUCLEOTIDE SEQUENCE [LARGE SCALE GENOMIC DNA]</scope>
    <source>
        <strain evidence="6 7">NRRL B-16140</strain>
    </source>
</reference>
<sequence>MSRQQIVAGAADMMRRRGLNATSIREVAKHAGTPLGSTYHYFPGGKDQLAAEAVRLSEEVVTKVLDRKLRQGPAEGVRAFFELWREVVAGNEFKAGCPVVAVAVEEADHPEALKASAEAFRAWSTQLAASLQEHGVARERAAQLATLVIAAAEGAVVMCRAQRSIQPLDDIAAELTTLLETAVAANA</sequence>
<dbReference type="RefSeq" id="WP_045313165.1">
    <property type="nucleotide sequence ID" value="NZ_JYJG01000135.1"/>
</dbReference>
<dbReference type="SUPFAM" id="SSF46689">
    <property type="entry name" value="Homeodomain-like"/>
    <property type="match status" value="1"/>
</dbReference>
<organism evidence="6 7">
    <name type="scientific">Lentzea aerocolonigenes</name>
    <name type="common">Lechevalieria aerocolonigenes</name>
    <name type="synonym">Saccharothrix aerocolonigenes</name>
    <dbReference type="NCBI Taxonomy" id="68170"/>
    <lineage>
        <taxon>Bacteria</taxon>
        <taxon>Bacillati</taxon>
        <taxon>Actinomycetota</taxon>
        <taxon>Actinomycetes</taxon>
        <taxon>Pseudonocardiales</taxon>
        <taxon>Pseudonocardiaceae</taxon>
        <taxon>Lentzea</taxon>
    </lineage>
</organism>
<dbReference type="PATRIC" id="fig|68170.10.peg.5125"/>
<keyword evidence="2 4" id="KW-0238">DNA-binding</keyword>
<proteinExistence type="predicted"/>
<keyword evidence="7" id="KW-1185">Reference proteome</keyword>
<dbReference type="Pfam" id="PF21993">
    <property type="entry name" value="TetR_C_13_2"/>
    <property type="match status" value="1"/>
</dbReference>
<dbReference type="Proteomes" id="UP000033393">
    <property type="component" value="Unassembled WGS sequence"/>
</dbReference>
<gene>
    <name evidence="6" type="ORF">UK23_20360</name>
</gene>
<evidence type="ECO:0000256" key="3">
    <source>
        <dbReference type="ARBA" id="ARBA00023163"/>
    </source>
</evidence>
<dbReference type="PANTHER" id="PTHR47506:SF3">
    <property type="entry name" value="HTH-TYPE TRANSCRIPTIONAL REGULATOR LMRA"/>
    <property type="match status" value="1"/>
</dbReference>
<feature type="DNA-binding region" description="H-T-H motif" evidence="4">
    <location>
        <begin position="23"/>
        <end position="42"/>
    </location>
</feature>
<keyword evidence="3" id="KW-0804">Transcription</keyword>
<evidence type="ECO:0000259" key="5">
    <source>
        <dbReference type="PROSITE" id="PS50977"/>
    </source>
</evidence>
<dbReference type="Pfam" id="PF00440">
    <property type="entry name" value="TetR_N"/>
    <property type="match status" value="1"/>
</dbReference>
<dbReference type="EMBL" id="JYJG01000135">
    <property type="protein sequence ID" value="KJK47460.1"/>
    <property type="molecule type" value="Genomic_DNA"/>
</dbReference>
<keyword evidence="1" id="KW-0805">Transcription regulation</keyword>
<evidence type="ECO:0000256" key="1">
    <source>
        <dbReference type="ARBA" id="ARBA00023015"/>
    </source>
</evidence>
<comment type="caution">
    <text evidence="6">The sequence shown here is derived from an EMBL/GenBank/DDBJ whole genome shotgun (WGS) entry which is preliminary data.</text>
</comment>
<evidence type="ECO:0000313" key="7">
    <source>
        <dbReference type="Proteomes" id="UP000033393"/>
    </source>
</evidence>